<keyword evidence="3" id="KW-0813">Transport</keyword>
<reference evidence="16" key="1">
    <citation type="submission" date="2018-05" db="EMBL/GenBank/DDBJ databases">
        <authorList>
            <person name="Feng T."/>
        </authorList>
    </citation>
    <scope>NUCLEOTIDE SEQUENCE [LARGE SCALE GENOMIC DNA]</scope>
    <source>
        <strain evidence="16">S27</strain>
    </source>
</reference>
<sequence length="187" mass="20136">MKTRVFRYHPLLVTLHWLLALLIAGALAVGFFGLAAMPNTDPQKIGILRVHMAGGMLILGLMAIRLIVRMLTAKPARATSGHPSLDRITPLFHYGFYALILAMVATGYATGILAGLPAIVFAGSGAPLPTSFTIYPTRVAHGYLAVVLVGFIALHGVAALYHQLGKKDRLLGRMWFGRRALPPSAEQ</sequence>
<feature type="transmembrane region" description="Helical" evidence="13">
    <location>
        <begin position="140"/>
        <end position="161"/>
    </location>
</feature>
<evidence type="ECO:0000256" key="7">
    <source>
        <dbReference type="ARBA" id="ARBA00022723"/>
    </source>
</evidence>
<dbReference type="GO" id="GO:0009055">
    <property type="term" value="F:electron transfer activity"/>
    <property type="evidence" value="ECO:0007669"/>
    <property type="project" value="InterPro"/>
</dbReference>
<evidence type="ECO:0000256" key="9">
    <source>
        <dbReference type="ARBA" id="ARBA00022989"/>
    </source>
</evidence>
<dbReference type="OrthoDB" id="8536275at2"/>
<dbReference type="RefSeq" id="WP_115106433.1">
    <property type="nucleotide sequence ID" value="NZ_QHKS01000024.1"/>
</dbReference>
<evidence type="ECO:0000256" key="10">
    <source>
        <dbReference type="ARBA" id="ARBA00023004"/>
    </source>
</evidence>
<evidence type="ECO:0000256" key="8">
    <source>
        <dbReference type="ARBA" id="ARBA00022982"/>
    </source>
</evidence>
<dbReference type="GO" id="GO:0022904">
    <property type="term" value="P:respiratory electron transport chain"/>
    <property type="evidence" value="ECO:0007669"/>
    <property type="project" value="InterPro"/>
</dbReference>
<dbReference type="PANTHER" id="PTHR30529:SF1">
    <property type="entry name" value="CYTOCHROME B561 HOMOLOG 2"/>
    <property type="match status" value="1"/>
</dbReference>
<evidence type="ECO:0000256" key="2">
    <source>
        <dbReference type="ARBA" id="ARBA00004651"/>
    </source>
</evidence>
<evidence type="ECO:0000256" key="11">
    <source>
        <dbReference type="ARBA" id="ARBA00023136"/>
    </source>
</evidence>
<comment type="similarity">
    <text evidence="12">Belongs to the cytochrome b561 family.</text>
</comment>
<keyword evidence="7" id="KW-0479">Metal-binding</keyword>
<feature type="transmembrane region" description="Helical" evidence="13">
    <location>
        <begin position="52"/>
        <end position="73"/>
    </location>
</feature>
<dbReference type="GO" id="GO:0005886">
    <property type="term" value="C:plasma membrane"/>
    <property type="evidence" value="ECO:0007669"/>
    <property type="project" value="UniProtKB-SubCell"/>
</dbReference>
<dbReference type="SUPFAM" id="SSF81342">
    <property type="entry name" value="Transmembrane di-heme cytochromes"/>
    <property type="match status" value="1"/>
</dbReference>
<dbReference type="AlphaFoldDB" id="A0A370N148"/>
<keyword evidence="6 13" id="KW-0812">Transmembrane</keyword>
<keyword evidence="11 13" id="KW-0472">Membrane</keyword>
<dbReference type="GO" id="GO:0046872">
    <property type="term" value="F:metal ion binding"/>
    <property type="evidence" value="ECO:0007669"/>
    <property type="project" value="UniProtKB-KW"/>
</dbReference>
<evidence type="ECO:0000256" key="13">
    <source>
        <dbReference type="SAM" id="Phobius"/>
    </source>
</evidence>
<keyword evidence="5" id="KW-0349">Heme</keyword>
<protein>
    <submittedName>
        <fullName evidence="15">Cytochrome B</fullName>
    </submittedName>
</protein>
<comment type="caution">
    <text evidence="15">The sequence shown here is derived from an EMBL/GenBank/DDBJ whole genome shotgun (WGS) entry which is preliminary data.</text>
</comment>
<dbReference type="InterPro" id="IPR011577">
    <property type="entry name" value="Cyt_b561_bac/Ni-Hgenase"/>
</dbReference>
<organism evidence="15 16">
    <name type="scientific">Paraburkholderia lacunae</name>
    <dbReference type="NCBI Taxonomy" id="2211104"/>
    <lineage>
        <taxon>Bacteria</taxon>
        <taxon>Pseudomonadati</taxon>
        <taxon>Pseudomonadota</taxon>
        <taxon>Betaproteobacteria</taxon>
        <taxon>Burkholderiales</taxon>
        <taxon>Burkholderiaceae</taxon>
        <taxon>Paraburkholderia</taxon>
    </lineage>
</organism>
<feature type="transmembrane region" description="Helical" evidence="13">
    <location>
        <begin position="94"/>
        <end position="120"/>
    </location>
</feature>
<evidence type="ECO:0000256" key="5">
    <source>
        <dbReference type="ARBA" id="ARBA00022617"/>
    </source>
</evidence>
<evidence type="ECO:0000313" key="15">
    <source>
        <dbReference type="EMBL" id="RDJ99338.1"/>
    </source>
</evidence>
<keyword evidence="10" id="KW-0408">Iron</keyword>
<keyword evidence="9 13" id="KW-1133">Transmembrane helix</keyword>
<keyword evidence="4" id="KW-1003">Cell membrane</keyword>
<comment type="cofactor">
    <cofactor evidence="1">
        <name>heme b</name>
        <dbReference type="ChEBI" id="CHEBI:60344"/>
    </cofactor>
</comment>
<evidence type="ECO:0000256" key="1">
    <source>
        <dbReference type="ARBA" id="ARBA00001970"/>
    </source>
</evidence>
<keyword evidence="8" id="KW-0249">Electron transport</keyword>
<dbReference type="InterPro" id="IPR016174">
    <property type="entry name" value="Di-haem_cyt_TM"/>
</dbReference>
<proteinExistence type="inferred from homology"/>
<comment type="subcellular location">
    <subcellularLocation>
        <location evidence="2">Cell membrane</location>
        <topology evidence="2">Multi-pass membrane protein</topology>
    </subcellularLocation>
</comment>
<dbReference type="Proteomes" id="UP000254875">
    <property type="component" value="Unassembled WGS sequence"/>
</dbReference>
<dbReference type="Gene3D" id="1.20.950.20">
    <property type="entry name" value="Transmembrane di-heme cytochromes, Chain C"/>
    <property type="match status" value="1"/>
</dbReference>
<evidence type="ECO:0000313" key="16">
    <source>
        <dbReference type="Proteomes" id="UP000254875"/>
    </source>
</evidence>
<dbReference type="EMBL" id="QHKS01000024">
    <property type="protein sequence ID" value="RDJ99338.1"/>
    <property type="molecule type" value="Genomic_DNA"/>
</dbReference>
<accession>A0A370N148</accession>
<keyword evidence="16" id="KW-1185">Reference proteome</keyword>
<feature type="domain" description="Cytochrome b561 bacterial/Ni-hydrogenase" evidence="14">
    <location>
        <begin position="7"/>
        <end position="177"/>
    </location>
</feature>
<gene>
    <name evidence="15" type="ORF">DLM46_29365</name>
</gene>
<evidence type="ECO:0000259" key="14">
    <source>
        <dbReference type="Pfam" id="PF01292"/>
    </source>
</evidence>
<evidence type="ECO:0000256" key="6">
    <source>
        <dbReference type="ARBA" id="ARBA00022692"/>
    </source>
</evidence>
<evidence type="ECO:0000256" key="4">
    <source>
        <dbReference type="ARBA" id="ARBA00022475"/>
    </source>
</evidence>
<name>A0A370N148_9BURK</name>
<dbReference type="Pfam" id="PF01292">
    <property type="entry name" value="Ni_hydr_CYTB"/>
    <property type="match status" value="1"/>
</dbReference>
<dbReference type="InterPro" id="IPR052168">
    <property type="entry name" value="Cytochrome_b561_oxidase"/>
</dbReference>
<evidence type="ECO:0000256" key="12">
    <source>
        <dbReference type="ARBA" id="ARBA00037975"/>
    </source>
</evidence>
<dbReference type="PANTHER" id="PTHR30529">
    <property type="entry name" value="CYTOCHROME B561"/>
    <property type="match status" value="1"/>
</dbReference>
<evidence type="ECO:0000256" key="3">
    <source>
        <dbReference type="ARBA" id="ARBA00022448"/>
    </source>
</evidence>
<dbReference type="GO" id="GO:0020037">
    <property type="term" value="F:heme binding"/>
    <property type="evidence" value="ECO:0007669"/>
    <property type="project" value="TreeGrafter"/>
</dbReference>